<name>A0A127Q550_9BURK</name>
<dbReference type="PANTHER" id="PTHR43441">
    <property type="entry name" value="RIBOSOMAL-PROTEIN-SERINE ACETYLTRANSFERASE"/>
    <property type="match status" value="1"/>
</dbReference>
<dbReference type="GO" id="GO:0008999">
    <property type="term" value="F:protein-N-terminal-alanine acetyltransferase activity"/>
    <property type="evidence" value="ECO:0007669"/>
    <property type="project" value="TreeGrafter"/>
</dbReference>
<evidence type="ECO:0000313" key="2">
    <source>
        <dbReference type="EMBL" id="AMP05164.1"/>
    </source>
</evidence>
<dbReference type="PROSITE" id="PS51186">
    <property type="entry name" value="GNAT"/>
    <property type="match status" value="1"/>
</dbReference>
<dbReference type="Proteomes" id="UP000074561">
    <property type="component" value="Chromosome"/>
</dbReference>
<reference evidence="2 3" key="1">
    <citation type="submission" date="2015-11" db="EMBL/GenBank/DDBJ databases">
        <title>Exploring the genomic traits of fungus-feeding bacterial genus Collimonas.</title>
        <authorList>
            <person name="Song C."/>
            <person name="Schmidt R."/>
            <person name="de Jager V."/>
            <person name="Krzyzanowska D."/>
            <person name="Jongedijk E."/>
            <person name="Cankar K."/>
            <person name="Beekwilder J."/>
            <person name="van Veen A."/>
            <person name="de Boer W."/>
            <person name="van Veen J.A."/>
            <person name="Garbeva P."/>
        </authorList>
    </citation>
    <scope>NUCLEOTIDE SEQUENCE [LARGE SCALE GENOMIC DNA]</scope>
    <source>
        <strain evidence="2 3">Ter91</strain>
    </source>
</reference>
<dbReference type="STRING" id="279113.CPter91_2819"/>
<evidence type="ECO:0000313" key="3">
    <source>
        <dbReference type="Proteomes" id="UP000074561"/>
    </source>
</evidence>
<dbReference type="OrthoDB" id="9795206at2"/>
<feature type="domain" description="N-acetyltransferase" evidence="1">
    <location>
        <begin position="7"/>
        <end position="170"/>
    </location>
</feature>
<dbReference type="GO" id="GO:1990189">
    <property type="term" value="F:protein N-terminal-serine acetyltransferase activity"/>
    <property type="evidence" value="ECO:0007669"/>
    <property type="project" value="TreeGrafter"/>
</dbReference>
<dbReference type="KEGG" id="cpra:CPter91_2819"/>
<proteinExistence type="predicted"/>
<dbReference type="PANTHER" id="PTHR43441:SF2">
    <property type="entry name" value="FAMILY ACETYLTRANSFERASE, PUTATIVE (AFU_ORTHOLOGUE AFUA_7G00850)-RELATED"/>
    <property type="match status" value="1"/>
</dbReference>
<dbReference type="SUPFAM" id="SSF55729">
    <property type="entry name" value="Acyl-CoA N-acyltransferases (Nat)"/>
    <property type="match status" value="1"/>
</dbReference>
<dbReference type="Gene3D" id="3.40.630.30">
    <property type="match status" value="1"/>
</dbReference>
<dbReference type="Pfam" id="PF13302">
    <property type="entry name" value="Acetyltransf_3"/>
    <property type="match status" value="1"/>
</dbReference>
<dbReference type="InterPro" id="IPR000182">
    <property type="entry name" value="GNAT_dom"/>
</dbReference>
<keyword evidence="2" id="KW-0808">Transferase</keyword>
<dbReference type="AlphaFoldDB" id="A0A127Q550"/>
<accession>A0A127Q550</accession>
<evidence type="ECO:0000259" key="1">
    <source>
        <dbReference type="PROSITE" id="PS51186"/>
    </source>
</evidence>
<dbReference type="InterPro" id="IPR051908">
    <property type="entry name" value="Ribosomal_N-acetyltransferase"/>
</dbReference>
<dbReference type="GO" id="GO:0005737">
    <property type="term" value="C:cytoplasm"/>
    <property type="evidence" value="ECO:0007669"/>
    <property type="project" value="TreeGrafter"/>
</dbReference>
<dbReference type="EMBL" id="CP013234">
    <property type="protein sequence ID" value="AMP05164.1"/>
    <property type="molecule type" value="Genomic_DNA"/>
</dbReference>
<organism evidence="2 3">
    <name type="scientific">Collimonas pratensis</name>
    <dbReference type="NCBI Taxonomy" id="279113"/>
    <lineage>
        <taxon>Bacteria</taxon>
        <taxon>Pseudomonadati</taxon>
        <taxon>Pseudomonadota</taxon>
        <taxon>Betaproteobacteria</taxon>
        <taxon>Burkholderiales</taxon>
        <taxon>Oxalobacteraceae</taxon>
        <taxon>Collimonas</taxon>
    </lineage>
</organism>
<gene>
    <name evidence="2" type="ORF">CPter91_2819</name>
</gene>
<dbReference type="PATRIC" id="fig|279113.9.peg.2784"/>
<sequence>MIEGSNINIRHAGKNDLATLIPLMNDLNARGEYLPSSLFAPSSIEKSIDATGGSSGDDERFLIVDKEDRILGRIWHFKAGPYFNAREIGYILFATDKRRTGITSEAVKLLTNYLFQSLMINRLEIKMNVLNIASEKVAIKCAYQKEGVARGATFVRGKHIDMNVYSLLRSEWEADTNYISNPSPPTTPS</sequence>
<dbReference type="InterPro" id="IPR016181">
    <property type="entry name" value="Acyl_CoA_acyltransferase"/>
</dbReference>
<protein>
    <submittedName>
        <fullName evidence="2">Acetyltransferase domain protein</fullName>
    </submittedName>
</protein>
<dbReference type="RefSeq" id="WP_061940962.1">
    <property type="nucleotide sequence ID" value="NZ_CP013234.1"/>
</dbReference>